<reference evidence="1" key="1">
    <citation type="submission" date="2021-05" db="EMBL/GenBank/DDBJ databases">
        <authorList>
            <person name="Scholz U."/>
            <person name="Mascher M."/>
            <person name="Fiebig A."/>
        </authorList>
    </citation>
    <scope>NUCLEOTIDE SEQUENCE [LARGE SCALE GENOMIC DNA]</scope>
</reference>
<accession>A0ACD5UNG2</accession>
<protein>
    <submittedName>
        <fullName evidence="1">Uncharacterized protein</fullName>
    </submittedName>
</protein>
<organism evidence="1 2">
    <name type="scientific">Avena sativa</name>
    <name type="common">Oat</name>
    <dbReference type="NCBI Taxonomy" id="4498"/>
    <lineage>
        <taxon>Eukaryota</taxon>
        <taxon>Viridiplantae</taxon>
        <taxon>Streptophyta</taxon>
        <taxon>Embryophyta</taxon>
        <taxon>Tracheophyta</taxon>
        <taxon>Spermatophyta</taxon>
        <taxon>Magnoliopsida</taxon>
        <taxon>Liliopsida</taxon>
        <taxon>Poales</taxon>
        <taxon>Poaceae</taxon>
        <taxon>BOP clade</taxon>
        <taxon>Pooideae</taxon>
        <taxon>Poodae</taxon>
        <taxon>Poeae</taxon>
        <taxon>Poeae Chloroplast Group 1 (Aveneae type)</taxon>
        <taxon>Aveninae</taxon>
        <taxon>Avena</taxon>
    </lineage>
</organism>
<sequence>MADTAIAAVLTKFGELAANEARVLIQVDSDMMLLRDRLEWLQAFIRDADRKRRAGTDGLTRVWVRQTRDVAFQAEDALDEFFYEVDLRSQGYRGWKMWRRYLMGCGTQIVVRHGLSNRITKIKSRLIQISENQKEYKIEHIPSVPLTSSTTSVAAWKDNFRDAVGFDDDVEALEKMLGPQTDRQLMFISIVGESGVGKETLAKVIATKMKVEKKFYPLIKFNMPPDSTTEVLLRAIDERIVEAYKRNEEENSPSDLPEEFSTAEKIRHRLGEKSYLMILGGITSKTTLNCLKGSLPGDNNNGSAVLLTLDIESEDVAWHANDMNRSDAADSIHHLSRLDAKRSKELFCSRAFTKKQLDEMERKQEKTVPDDAASKQEKIASDDAASKQEKIVYDITGGYPLAIVVLAGLLRFKENPGQWEAVLEKLRPVPVNEREARAGAVKEEAGYGTGDEKTGGSTSSSSKHQFTRTTLENVFWESFEDLTNDLKSCFLYFAINSKNTAQKADEMVRMWIGEGFIKPQKGKTLEELGHMYLKELVLRCLVEIIRMKTSVIKVVRVHPRIHGFLQLEAREAGFVDFRDMNHVLVPPSVRRLSFCSFDGRFITFTKKLRKLRSFMCRITDGGEHSTTDLAPKDYSNLKFLRRSKFLRVISMVGLSLDKLPNEIGVMVHLRYLRVDCEDLEALPSSIWRLLNLQTLDIRGTQVEEIDPGFWKIKVLRHVLAKNLTLPGTIDNELEELQTLHGVKPAGEGEWKTNGCVLHKMTKIRSLKLQGIERKRHGAALEAALPKMHLLARLKLQGDTIPSCVLTARSLQYLQKITLDGTVKWHKVLRKKLDVRTVRPNLVQVKLRNSETVVPSNIKTQMGKMLKIEL</sequence>
<name>A0ACD5UNG2_AVESA</name>
<dbReference type="Proteomes" id="UP001732700">
    <property type="component" value="Chromosome 2C"/>
</dbReference>
<proteinExistence type="predicted"/>
<reference evidence="1" key="2">
    <citation type="submission" date="2025-09" db="UniProtKB">
        <authorList>
            <consortium name="EnsemblPlants"/>
        </authorList>
    </citation>
    <scope>IDENTIFICATION</scope>
</reference>
<evidence type="ECO:0000313" key="2">
    <source>
        <dbReference type="Proteomes" id="UP001732700"/>
    </source>
</evidence>
<keyword evidence="2" id="KW-1185">Reference proteome</keyword>
<dbReference type="EnsemblPlants" id="AVESA.00010b.r2.2CG0288410.2">
    <property type="protein sequence ID" value="AVESA.00010b.r2.2CG0288410.2.CDS"/>
    <property type="gene ID" value="AVESA.00010b.r2.2CG0288410"/>
</dbReference>
<evidence type="ECO:0000313" key="1">
    <source>
        <dbReference type="EnsemblPlants" id="AVESA.00010b.r2.2CG0288410.2.CDS"/>
    </source>
</evidence>